<evidence type="ECO:0000313" key="3">
    <source>
        <dbReference type="Proteomes" id="UP000019205"/>
    </source>
</evidence>
<keyword evidence="3" id="KW-1185">Reference proteome</keyword>
<evidence type="ECO:0000313" key="2">
    <source>
        <dbReference type="EMBL" id="EAQ96886.2"/>
    </source>
</evidence>
<reference evidence="2 3" key="2">
    <citation type="journal article" date="2009" name="PLoS ONE">
        <title>The photosynthetic apparatus and its regulation in the aerobic gammaproteobacterium Congregibacter litoralis gen. nov., sp. nov.</title>
        <authorList>
            <person name="Spring S."/>
            <person name="Lunsdorf H."/>
            <person name="Fuchs B.M."/>
            <person name="Tindall B.J."/>
        </authorList>
    </citation>
    <scope>NUCLEOTIDE SEQUENCE [LARGE SCALE GENOMIC DNA]</scope>
    <source>
        <strain evidence="2">KT71</strain>
    </source>
</reference>
<keyword evidence="1" id="KW-0732">Signal</keyword>
<gene>
    <name evidence="2" type="ORF">KT71_11314</name>
</gene>
<accession>A4AB14</accession>
<name>A4AB14_9GAMM</name>
<dbReference type="AlphaFoldDB" id="A4AB14"/>
<dbReference type="Proteomes" id="UP000019205">
    <property type="component" value="Chromosome"/>
</dbReference>
<protein>
    <submittedName>
        <fullName evidence="2">Uncharacterized protein</fullName>
    </submittedName>
</protein>
<feature type="signal peptide" evidence="1">
    <location>
        <begin position="1"/>
        <end position="25"/>
    </location>
</feature>
<dbReference type="HOGENOM" id="CLU_1303167_0_0_6"/>
<evidence type="ECO:0000256" key="1">
    <source>
        <dbReference type="SAM" id="SignalP"/>
    </source>
</evidence>
<organism evidence="2 3">
    <name type="scientific">Congregibacter litoralis KT71</name>
    <dbReference type="NCBI Taxonomy" id="314285"/>
    <lineage>
        <taxon>Bacteria</taxon>
        <taxon>Pseudomonadati</taxon>
        <taxon>Pseudomonadota</taxon>
        <taxon>Gammaproteobacteria</taxon>
        <taxon>Cellvibrionales</taxon>
        <taxon>Halieaceae</taxon>
        <taxon>Congregibacter</taxon>
    </lineage>
</organism>
<feature type="chain" id="PRO_5002665819" evidence="1">
    <location>
        <begin position="26"/>
        <end position="211"/>
    </location>
</feature>
<comment type="caution">
    <text evidence="2">The sequence shown here is derived from an EMBL/GenBank/DDBJ whole genome shotgun (WGS) entry which is preliminary data.</text>
</comment>
<sequence length="211" mass="24249">MPRQCIYLRTFLLSVLVGFSMDAMSDCSADWAQAQLLIGKNIEQSKTVSDAERDAFGFYDYNFDAAIDEFDFTVNQNIRYLEAELEQQRRLIGELLTLTKNLQRCDGKGDFNERIDRLEYLMTEDAESNETQLKDVRCLLSVAGPIERMIEALFDAADGSDAQYLDGLKKKYERASSRARTVDLESYCPETTGFTVSDTLDRLDDLYFEYF</sequence>
<dbReference type="EMBL" id="AAOA02000003">
    <property type="protein sequence ID" value="EAQ96886.2"/>
    <property type="molecule type" value="Genomic_DNA"/>
</dbReference>
<reference evidence="2 3" key="1">
    <citation type="journal article" date="2007" name="Proc. Natl. Acad. Sci. U.S.A.">
        <title>Characterization of a marine gammaproteobacterium capable of aerobic anoxygenic photosynthesis.</title>
        <authorList>
            <person name="Fuchs B.M."/>
            <person name="Spring S."/>
            <person name="Teeling H."/>
            <person name="Quast C."/>
            <person name="Wulf J."/>
            <person name="Schattenhofer M."/>
            <person name="Yan S."/>
            <person name="Ferriera S."/>
            <person name="Johnson J."/>
            <person name="Glockner F.O."/>
            <person name="Amann R."/>
        </authorList>
    </citation>
    <scope>NUCLEOTIDE SEQUENCE [LARGE SCALE GENOMIC DNA]</scope>
    <source>
        <strain evidence="2">KT71</strain>
    </source>
</reference>
<proteinExistence type="predicted"/>